<accession>A0A498L0T6</accession>
<dbReference type="RefSeq" id="WP_129067752.1">
    <property type="nucleotide sequence ID" value="NZ_RDFA01000001.1"/>
</dbReference>
<dbReference type="Gene3D" id="2.160.20.80">
    <property type="entry name" value="E3 ubiquitin-protein ligase SopA"/>
    <property type="match status" value="2"/>
</dbReference>
<dbReference type="SUPFAM" id="SSF81324">
    <property type="entry name" value="Voltage-gated potassium channels"/>
    <property type="match status" value="1"/>
</dbReference>
<keyword evidence="1" id="KW-0812">Transmembrane</keyword>
<dbReference type="PANTHER" id="PTHR14136:SF17">
    <property type="entry name" value="BTB_POZ DOMAIN-CONTAINING PROTEIN KCTD9"/>
    <property type="match status" value="1"/>
</dbReference>
<dbReference type="InterPro" id="IPR001646">
    <property type="entry name" value="5peptide_repeat"/>
</dbReference>
<sequence length="707" mass="77954">MTDTSLKQSRSILELSPSERAADGIDPTAVEDALIEVIRYGEGDQKVFEDRTFPRLELDYLDVGRENNHPVEFHGCTFEDGISVEHADVMVPLIFEDCEIGALEIEDARFEYDVEVTDSTITGPVAAEESRFDRDCEFADTVFEAETRLEEITCGDDTCFDGALFEDFVSFRGGSFAGRSNAMDDNASFADVTFADEAVFEQVQLRASTFDGATFEGPAQFRELRVDGDVRFTDTTFEAEANFAEARFTEDATFAGATFSADADFQGAVFEGGARSLEDDVSFADATFAGLTQFGEAEFRYANFEAATFRSEAVFEEAWFMADADFVGATFDGQADFDEARFVEDADFSETTFRGKAVFRGAEFRGHANQLEDNATFDSATFVDDANFSGTEFTSANFMRVEFAGTIQFADATFTDRIDMLVLAIDDDPYVNLTDATIRGGTISQPKEGWVRYDLTRASIGDITLQSADESGGSQRLLDYFRFCNTVFSEFDGNEFDFSTHTDYLDRNDWVLHEFDDTTDRSYAVEMTPEVIETTYLNAKNSASAAGDMKAAGEFRVKRQQYARKKHLAIAADGASDLGSRFKNGVRAAENAFLGVTCGHGMRIFRIFAVFAIVPLLFAPVYAFGGPAFALEGVSQPESISAAFTSPGGQAQLFEILSFSYITFLTIGYGFNGPQGWAARILAPFEVYLSVILGGLVLYALIKRSEM</sequence>
<gene>
    <name evidence="2" type="ORF">EAF64_04495</name>
</gene>
<name>A0A498L0T6_9EURY</name>
<evidence type="ECO:0000313" key="3">
    <source>
        <dbReference type="Proteomes" id="UP000289691"/>
    </source>
</evidence>
<feature type="transmembrane region" description="Helical" evidence="1">
    <location>
        <begin position="607"/>
        <end position="631"/>
    </location>
</feature>
<protein>
    <submittedName>
        <fullName evidence="2">Pentapeptide repeat-containing protein</fullName>
    </submittedName>
</protein>
<reference evidence="2 3" key="1">
    <citation type="submission" date="2019-01" db="EMBL/GenBank/DDBJ databases">
        <title>Halorientalis sp. F13-25 a new haloarchaeum isolated from hypersaline water.</title>
        <authorList>
            <person name="Ana D.-V."/>
            <person name="Cristina S.-P."/>
            <person name="Antonio V."/>
        </authorList>
    </citation>
    <scope>NUCLEOTIDE SEQUENCE [LARGE SCALE GENOMIC DNA]</scope>
    <source>
        <strain evidence="2 3">F13-25</strain>
    </source>
</reference>
<dbReference type="OrthoDB" id="199127at2157"/>
<dbReference type="InterPro" id="IPR051082">
    <property type="entry name" value="Pentapeptide-BTB/POZ_domain"/>
</dbReference>
<dbReference type="PANTHER" id="PTHR14136">
    <property type="entry name" value="BTB_POZ DOMAIN-CONTAINING PROTEIN KCTD9"/>
    <property type="match status" value="1"/>
</dbReference>
<keyword evidence="1" id="KW-1133">Transmembrane helix</keyword>
<keyword evidence="3" id="KW-1185">Reference proteome</keyword>
<dbReference type="Pfam" id="PF13576">
    <property type="entry name" value="Pentapeptide_3"/>
    <property type="match status" value="2"/>
</dbReference>
<dbReference type="Gene3D" id="1.10.287.70">
    <property type="match status" value="1"/>
</dbReference>
<dbReference type="Proteomes" id="UP000289691">
    <property type="component" value="Unassembled WGS sequence"/>
</dbReference>
<evidence type="ECO:0000256" key="1">
    <source>
        <dbReference type="SAM" id="Phobius"/>
    </source>
</evidence>
<proteinExistence type="predicted"/>
<feature type="transmembrane region" description="Helical" evidence="1">
    <location>
        <begin position="652"/>
        <end position="671"/>
    </location>
</feature>
<feature type="transmembrane region" description="Helical" evidence="1">
    <location>
        <begin position="677"/>
        <end position="702"/>
    </location>
</feature>
<dbReference type="EMBL" id="RDFA01000001">
    <property type="protein sequence ID" value="RXK51898.1"/>
    <property type="molecule type" value="Genomic_DNA"/>
</dbReference>
<comment type="caution">
    <text evidence="2">The sequence shown here is derived from an EMBL/GenBank/DDBJ whole genome shotgun (WGS) entry which is preliminary data.</text>
</comment>
<keyword evidence="1" id="KW-0472">Membrane</keyword>
<dbReference type="AlphaFoldDB" id="A0A498L0T6"/>
<organism evidence="2 3">
    <name type="scientific">Halorientalis pallida</name>
    <dbReference type="NCBI Taxonomy" id="2479928"/>
    <lineage>
        <taxon>Archaea</taxon>
        <taxon>Methanobacteriati</taxon>
        <taxon>Methanobacteriota</taxon>
        <taxon>Stenosarchaea group</taxon>
        <taxon>Halobacteria</taxon>
        <taxon>Halobacteriales</taxon>
        <taxon>Haloarculaceae</taxon>
        <taxon>Halorientalis</taxon>
    </lineage>
</organism>
<evidence type="ECO:0000313" key="2">
    <source>
        <dbReference type="EMBL" id="RXK51898.1"/>
    </source>
</evidence>